<dbReference type="PANTHER" id="PTHR43793">
    <property type="entry name" value="FAD SYNTHASE"/>
    <property type="match status" value="1"/>
</dbReference>
<keyword evidence="2 4" id="KW-0548">Nucleotidyltransferase</keyword>
<evidence type="ECO:0000259" key="3">
    <source>
        <dbReference type="Pfam" id="PF01467"/>
    </source>
</evidence>
<evidence type="ECO:0000313" key="5">
    <source>
        <dbReference type="Proteomes" id="UP000321721"/>
    </source>
</evidence>
<reference evidence="4 5" key="1">
    <citation type="submission" date="2019-08" db="EMBL/GenBank/DDBJ databases">
        <title>Genome of Vicingus serpentipes NCIMB 15042.</title>
        <authorList>
            <person name="Bowman J.P."/>
        </authorList>
    </citation>
    <scope>NUCLEOTIDE SEQUENCE [LARGE SCALE GENOMIC DNA]</scope>
    <source>
        <strain evidence="4 5">NCIMB 15042</strain>
    </source>
</reference>
<dbReference type="Proteomes" id="UP000321721">
    <property type="component" value="Unassembled WGS sequence"/>
</dbReference>
<gene>
    <name evidence="4" type="ORF">FRY74_09420</name>
</gene>
<dbReference type="RefSeq" id="WP_147100850.1">
    <property type="nucleotide sequence ID" value="NZ_VOOS01000004.1"/>
</dbReference>
<organism evidence="4 5">
    <name type="scientific">Vicingus serpentipes</name>
    <dbReference type="NCBI Taxonomy" id="1926625"/>
    <lineage>
        <taxon>Bacteria</taxon>
        <taxon>Pseudomonadati</taxon>
        <taxon>Bacteroidota</taxon>
        <taxon>Flavobacteriia</taxon>
        <taxon>Flavobacteriales</taxon>
        <taxon>Vicingaceae</taxon>
        <taxon>Vicingus</taxon>
    </lineage>
</organism>
<dbReference type="GO" id="GO:0016779">
    <property type="term" value="F:nucleotidyltransferase activity"/>
    <property type="evidence" value="ECO:0007669"/>
    <property type="project" value="UniProtKB-KW"/>
</dbReference>
<dbReference type="InterPro" id="IPR050385">
    <property type="entry name" value="Archaeal_FAD_synthase"/>
</dbReference>
<dbReference type="NCBIfam" id="TIGR00125">
    <property type="entry name" value="cyt_tran_rel"/>
    <property type="match status" value="1"/>
</dbReference>
<evidence type="ECO:0000256" key="2">
    <source>
        <dbReference type="ARBA" id="ARBA00022695"/>
    </source>
</evidence>
<name>A0A5C6RSP1_9FLAO</name>
<evidence type="ECO:0000313" key="4">
    <source>
        <dbReference type="EMBL" id="TXB64660.1"/>
    </source>
</evidence>
<dbReference type="Pfam" id="PF01467">
    <property type="entry name" value="CTP_transf_like"/>
    <property type="match status" value="1"/>
</dbReference>
<dbReference type="InterPro" id="IPR014729">
    <property type="entry name" value="Rossmann-like_a/b/a_fold"/>
</dbReference>
<feature type="domain" description="Cytidyltransferase-like" evidence="3">
    <location>
        <begin position="33"/>
        <end position="166"/>
    </location>
</feature>
<dbReference type="PANTHER" id="PTHR43793:SF2">
    <property type="entry name" value="BIFUNCTIONAL PROTEIN HLDE"/>
    <property type="match status" value="1"/>
</dbReference>
<dbReference type="Gene3D" id="3.40.50.620">
    <property type="entry name" value="HUPs"/>
    <property type="match status" value="1"/>
</dbReference>
<dbReference type="EMBL" id="VOOS01000004">
    <property type="protein sequence ID" value="TXB64660.1"/>
    <property type="molecule type" value="Genomic_DNA"/>
</dbReference>
<dbReference type="AlphaFoldDB" id="A0A5C6RSP1"/>
<dbReference type="OrthoDB" id="9795543at2"/>
<dbReference type="SUPFAM" id="SSF52374">
    <property type="entry name" value="Nucleotidylyl transferase"/>
    <property type="match status" value="1"/>
</dbReference>
<keyword evidence="5" id="KW-1185">Reference proteome</keyword>
<dbReference type="InterPro" id="IPR004821">
    <property type="entry name" value="Cyt_trans-like"/>
</dbReference>
<comment type="caution">
    <text evidence="4">The sequence shown here is derived from an EMBL/GenBank/DDBJ whole genome shotgun (WGS) entry which is preliminary data.</text>
</comment>
<evidence type="ECO:0000256" key="1">
    <source>
        <dbReference type="ARBA" id="ARBA00022679"/>
    </source>
</evidence>
<accession>A0A5C6RSP1</accession>
<protein>
    <submittedName>
        <fullName evidence="4">Adenylyltransferase/cytidyltransferase family protein</fullName>
    </submittedName>
</protein>
<proteinExistence type="predicted"/>
<sequence length="172" mass="19016">MSHLSSVTNKIVDLNQLLIQVENWKKTNQKVVFTNGCFDILHRGHVEYLAQAADFGSKLIIGVNSDASVKRQGKGDSRPLQDEYSRTLLIAALDFVAAVVVFDDDTPFDLINQLQPNVLIKGGDYDPKCTDKTDKKYIVGSDVVLNNGGAVEVIQFVPGYSTSKIEEKLKRS</sequence>
<keyword evidence="1 4" id="KW-0808">Transferase</keyword>